<evidence type="ECO:0000256" key="5">
    <source>
        <dbReference type="HAMAP-Rule" id="MF_00378"/>
    </source>
</evidence>
<evidence type="ECO:0000313" key="9">
    <source>
        <dbReference type="EMBL" id="MCQ8276855.1"/>
    </source>
</evidence>
<dbReference type="RefSeq" id="WP_422862304.1">
    <property type="nucleotide sequence ID" value="NZ_JAMSKV010000001.1"/>
</dbReference>
<evidence type="ECO:0000256" key="3">
    <source>
        <dbReference type="ARBA" id="ARBA00022801"/>
    </source>
</evidence>
<protein>
    <recommendedName>
        <fullName evidence="5">Exodeoxyribonuclease 7 large subunit</fullName>
        <ecNumber evidence="5">3.1.11.6</ecNumber>
    </recommendedName>
    <alternativeName>
        <fullName evidence="5">Exodeoxyribonuclease VII large subunit</fullName>
        <shortName evidence="5">Exonuclease VII large subunit</shortName>
    </alternativeName>
</protein>
<sequence>MIETVPTQGPAPSSNLPEFSVSEVSGAVKRVLETAFSRIRVRGEITEFKRYPSGHLYFSLKDEGGKISGVVWRNSVAKLGLQPENGLEVIATGRISSYGERSSYQLIVERMDYAGEGALLARIERLRLKLAAEGLFDTERKRRLPFLPALIGLVTSPQGAVLHDIRTTIARRFPRSLMLWPVPVQGEGAAARIAAAIEGFDRRTGPGTGLPRPDLLIVARGGGSLEDLAAFSDEAVLRAAAACTIPLISAVGHETDTTLIDFVSDRRAPTPTAAAEIAVPARLELLADLSHRAARLEAGLGRLLETARARHGRAAAALPDLPTLLNQMRQRLDDRAHRLELSLPGQLEARRTTLRDLGHRLGRALPGLVTLRRSALLAAERHLPDPHRLIEQRRGRLADAALRLDRSRAALFVPGRQALAALERRMPDPERLIERNRGRLALSANGLQSGLRHVLRDASARGKDQRNRLAVLSAQLEAVSPLAVLARGYVLVRDRDGHAVTEAAALRTGARLELRFADGSRAVRVEPDAAAQGALPL</sequence>
<feature type="domain" description="OB-fold nucleic acid binding" evidence="8">
    <location>
        <begin position="19"/>
        <end position="112"/>
    </location>
</feature>
<comment type="subcellular location">
    <subcellularLocation>
        <location evidence="5 6">Cytoplasm</location>
    </subcellularLocation>
</comment>
<dbReference type="PANTHER" id="PTHR30008">
    <property type="entry name" value="EXODEOXYRIBONUCLEASE 7 LARGE SUBUNIT"/>
    <property type="match status" value="1"/>
</dbReference>
<evidence type="ECO:0000256" key="6">
    <source>
        <dbReference type="RuleBase" id="RU004355"/>
    </source>
</evidence>
<dbReference type="HAMAP" id="MF_00378">
    <property type="entry name" value="Exonuc_7_L"/>
    <property type="match status" value="1"/>
</dbReference>
<comment type="catalytic activity">
    <reaction evidence="5 6">
        <text>Exonucleolytic cleavage in either 5'- to 3'- or 3'- to 5'-direction to yield nucleoside 5'-phosphates.</text>
        <dbReference type="EC" id="3.1.11.6"/>
    </reaction>
</comment>
<dbReference type="GO" id="GO:0008855">
    <property type="term" value="F:exodeoxyribonuclease VII activity"/>
    <property type="evidence" value="ECO:0007669"/>
    <property type="project" value="UniProtKB-EC"/>
</dbReference>
<accession>A0ABT1W333</accession>
<dbReference type="InterPro" id="IPR003753">
    <property type="entry name" value="Exonuc_VII_L"/>
</dbReference>
<keyword evidence="4 5" id="KW-0269">Exonuclease</keyword>
<evidence type="ECO:0000256" key="4">
    <source>
        <dbReference type="ARBA" id="ARBA00022839"/>
    </source>
</evidence>
<evidence type="ECO:0000259" key="7">
    <source>
        <dbReference type="Pfam" id="PF02601"/>
    </source>
</evidence>
<dbReference type="CDD" id="cd04489">
    <property type="entry name" value="ExoVII_LU_OBF"/>
    <property type="match status" value="1"/>
</dbReference>
<keyword evidence="10" id="KW-1185">Reference proteome</keyword>
<comment type="caution">
    <text evidence="9">The sequence shown here is derived from an EMBL/GenBank/DDBJ whole genome shotgun (WGS) entry which is preliminary data.</text>
</comment>
<dbReference type="EMBL" id="JAMSKV010000001">
    <property type="protein sequence ID" value="MCQ8276855.1"/>
    <property type="molecule type" value="Genomic_DNA"/>
</dbReference>
<organism evidence="9 10">
    <name type="scientific">Endosaccharibacter trunci</name>
    <dbReference type="NCBI Taxonomy" id="2812733"/>
    <lineage>
        <taxon>Bacteria</taxon>
        <taxon>Pseudomonadati</taxon>
        <taxon>Pseudomonadota</taxon>
        <taxon>Alphaproteobacteria</taxon>
        <taxon>Acetobacterales</taxon>
        <taxon>Acetobacteraceae</taxon>
        <taxon>Endosaccharibacter</taxon>
    </lineage>
</organism>
<dbReference type="NCBIfam" id="TIGR00237">
    <property type="entry name" value="xseA"/>
    <property type="match status" value="1"/>
</dbReference>
<dbReference type="Pfam" id="PF02601">
    <property type="entry name" value="Exonuc_VII_L"/>
    <property type="match status" value="1"/>
</dbReference>
<keyword evidence="3 5" id="KW-0378">Hydrolase</keyword>
<dbReference type="InterPro" id="IPR025824">
    <property type="entry name" value="OB-fold_nuc-bd_dom"/>
</dbReference>
<evidence type="ECO:0000259" key="8">
    <source>
        <dbReference type="Pfam" id="PF13742"/>
    </source>
</evidence>
<keyword evidence="1 5" id="KW-0963">Cytoplasm</keyword>
<comment type="subunit">
    <text evidence="5">Heterooligomer composed of large and small subunits.</text>
</comment>
<dbReference type="PANTHER" id="PTHR30008:SF0">
    <property type="entry name" value="EXODEOXYRIBONUCLEASE 7 LARGE SUBUNIT"/>
    <property type="match status" value="1"/>
</dbReference>
<evidence type="ECO:0000256" key="1">
    <source>
        <dbReference type="ARBA" id="ARBA00022490"/>
    </source>
</evidence>
<dbReference type="Pfam" id="PF13742">
    <property type="entry name" value="tRNA_anti_2"/>
    <property type="match status" value="1"/>
</dbReference>
<dbReference type="EC" id="3.1.11.6" evidence="5"/>
<proteinExistence type="inferred from homology"/>
<evidence type="ECO:0000256" key="2">
    <source>
        <dbReference type="ARBA" id="ARBA00022722"/>
    </source>
</evidence>
<name>A0ABT1W333_9PROT</name>
<dbReference type="InterPro" id="IPR020579">
    <property type="entry name" value="Exonuc_VII_lsu_C"/>
</dbReference>
<comment type="similarity">
    <text evidence="5 6">Belongs to the XseA family.</text>
</comment>
<evidence type="ECO:0000313" key="10">
    <source>
        <dbReference type="Proteomes" id="UP001524587"/>
    </source>
</evidence>
<feature type="domain" description="Exonuclease VII large subunit C-terminal" evidence="7">
    <location>
        <begin position="135"/>
        <end position="363"/>
    </location>
</feature>
<dbReference type="Proteomes" id="UP001524587">
    <property type="component" value="Unassembled WGS sequence"/>
</dbReference>
<reference evidence="9 10" key="1">
    <citation type="submission" date="2022-06" db="EMBL/GenBank/DDBJ databases">
        <title>Endosaccharibacter gen. nov., sp. nov., endophytic bacteria isolated from sugarcane.</title>
        <authorList>
            <person name="Pitiwittayakul N."/>
            <person name="Yukphan P."/>
            <person name="Charoenyingcharoen P."/>
            <person name="Tanasupawat S."/>
        </authorList>
    </citation>
    <scope>NUCLEOTIDE SEQUENCE [LARGE SCALE GENOMIC DNA]</scope>
    <source>
        <strain evidence="9 10">KSS8</strain>
    </source>
</reference>
<comment type="function">
    <text evidence="5">Bidirectionally degrades single-stranded DNA into large acid-insoluble oligonucleotides, which are then degraded further into small acid-soluble oligonucleotides.</text>
</comment>
<gene>
    <name evidence="5 9" type="primary">xseA</name>
    <name evidence="9" type="ORF">NFI95_00120</name>
</gene>
<keyword evidence="2 5" id="KW-0540">Nuclease</keyword>